<gene>
    <name evidence="2" type="ORF">J2S42_000475</name>
</gene>
<evidence type="ECO:0000256" key="1">
    <source>
        <dbReference type="SAM" id="Phobius"/>
    </source>
</evidence>
<feature type="transmembrane region" description="Helical" evidence="1">
    <location>
        <begin position="105"/>
        <end position="122"/>
    </location>
</feature>
<reference evidence="2 3" key="1">
    <citation type="submission" date="2023-07" db="EMBL/GenBank/DDBJ databases">
        <title>Sequencing the genomes of 1000 actinobacteria strains.</title>
        <authorList>
            <person name="Klenk H.-P."/>
        </authorList>
    </citation>
    <scope>NUCLEOTIDE SEQUENCE [LARGE SCALE GENOMIC DNA]</scope>
    <source>
        <strain evidence="2 3">DSM 44709</strain>
    </source>
</reference>
<sequence>MVLTDGVFSLFLVTYQTMLLVFLARHAGLGPAGIGVVLSAMACGGLALVSTGGVIRLIVQAGLHQTTTPERPGRMDTVRFVQWGSMPLAGLLAGTLGGLLGAPAVLWTGAAGMTAASLPALLSGPLRATREMPAMVVEPA</sequence>
<dbReference type="EMBL" id="JAUSUZ010000001">
    <property type="protein sequence ID" value="MDQ0363806.1"/>
    <property type="molecule type" value="Genomic_DNA"/>
</dbReference>
<evidence type="ECO:0000313" key="2">
    <source>
        <dbReference type="EMBL" id="MDQ0363806.1"/>
    </source>
</evidence>
<keyword evidence="1" id="KW-0812">Transmembrane</keyword>
<proteinExistence type="predicted"/>
<feature type="transmembrane region" description="Helical" evidence="1">
    <location>
        <begin position="80"/>
        <end position="99"/>
    </location>
</feature>
<dbReference type="RefSeq" id="WP_307234728.1">
    <property type="nucleotide sequence ID" value="NZ_JAUSUZ010000001.1"/>
</dbReference>
<protein>
    <recommendedName>
        <fullName evidence="4">MFS transporter</fullName>
    </recommendedName>
</protein>
<evidence type="ECO:0008006" key="4">
    <source>
        <dbReference type="Google" id="ProtNLM"/>
    </source>
</evidence>
<keyword evidence="1" id="KW-1133">Transmembrane helix</keyword>
<dbReference type="Proteomes" id="UP001240236">
    <property type="component" value="Unassembled WGS sequence"/>
</dbReference>
<evidence type="ECO:0000313" key="3">
    <source>
        <dbReference type="Proteomes" id="UP001240236"/>
    </source>
</evidence>
<comment type="caution">
    <text evidence="2">The sequence shown here is derived from an EMBL/GenBank/DDBJ whole genome shotgun (WGS) entry which is preliminary data.</text>
</comment>
<name>A0AAE3VU91_9ACTN</name>
<keyword evidence="1" id="KW-0472">Membrane</keyword>
<feature type="transmembrane region" description="Helical" evidence="1">
    <location>
        <begin position="7"/>
        <end position="28"/>
    </location>
</feature>
<feature type="transmembrane region" description="Helical" evidence="1">
    <location>
        <begin position="34"/>
        <end position="59"/>
    </location>
</feature>
<organism evidence="2 3">
    <name type="scientific">Catenuloplanes indicus</name>
    <dbReference type="NCBI Taxonomy" id="137267"/>
    <lineage>
        <taxon>Bacteria</taxon>
        <taxon>Bacillati</taxon>
        <taxon>Actinomycetota</taxon>
        <taxon>Actinomycetes</taxon>
        <taxon>Micromonosporales</taxon>
        <taxon>Micromonosporaceae</taxon>
        <taxon>Catenuloplanes</taxon>
    </lineage>
</organism>
<keyword evidence="3" id="KW-1185">Reference proteome</keyword>
<dbReference type="AlphaFoldDB" id="A0AAE3VU91"/>
<accession>A0AAE3VU91</accession>